<comment type="caution">
    <text evidence="2">The sequence shown here is derived from an EMBL/GenBank/DDBJ whole genome shotgun (WGS) entry which is preliminary data.</text>
</comment>
<feature type="compositionally biased region" description="Low complexity" evidence="1">
    <location>
        <begin position="101"/>
        <end position="136"/>
    </location>
</feature>
<dbReference type="AlphaFoldDB" id="A0AAD7CJ35"/>
<feature type="region of interest" description="Disordered" evidence="1">
    <location>
        <begin position="91"/>
        <end position="147"/>
    </location>
</feature>
<accession>A0AAD7CJ35</accession>
<dbReference type="Proteomes" id="UP001221142">
    <property type="component" value="Unassembled WGS sequence"/>
</dbReference>
<feature type="region of interest" description="Disordered" evidence="1">
    <location>
        <begin position="614"/>
        <end position="650"/>
    </location>
</feature>
<dbReference type="EMBL" id="JARKIF010000001">
    <property type="protein sequence ID" value="KAJ7650300.1"/>
    <property type="molecule type" value="Genomic_DNA"/>
</dbReference>
<protein>
    <submittedName>
        <fullName evidence="2">Uncharacterized protein</fullName>
    </submittedName>
</protein>
<name>A0AAD7CJ35_9AGAR</name>
<evidence type="ECO:0000313" key="3">
    <source>
        <dbReference type="Proteomes" id="UP001221142"/>
    </source>
</evidence>
<reference evidence="2" key="1">
    <citation type="submission" date="2023-03" db="EMBL/GenBank/DDBJ databases">
        <title>Massive genome expansion in bonnet fungi (Mycena s.s.) driven by repeated elements and novel gene families across ecological guilds.</title>
        <authorList>
            <consortium name="Lawrence Berkeley National Laboratory"/>
            <person name="Harder C.B."/>
            <person name="Miyauchi S."/>
            <person name="Viragh M."/>
            <person name="Kuo A."/>
            <person name="Thoen E."/>
            <person name="Andreopoulos B."/>
            <person name="Lu D."/>
            <person name="Skrede I."/>
            <person name="Drula E."/>
            <person name="Henrissat B."/>
            <person name="Morin E."/>
            <person name="Kohler A."/>
            <person name="Barry K."/>
            <person name="LaButti K."/>
            <person name="Morin E."/>
            <person name="Salamov A."/>
            <person name="Lipzen A."/>
            <person name="Mereny Z."/>
            <person name="Hegedus B."/>
            <person name="Baldrian P."/>
            <person name="Stursova M."/>
            <person name="Weitz H."/>
            <person name="Taylor A."/>
            <person name="Grigoriev I.V."/>
            <person name="Nagy L.G."/>
            <person name="Martin F."/>
            <person name="Kauserud H."/>
        </authorList>
    </citation>
    <scope>NUCLEOTIDE SEQUENCE</scope>
    <source>
        <strain evidence="2">9284</strain>
    </source>
</reference>
<evidence type="ECO:0000256" key="1">
    <source>
        <dbReference type="SAM" id="MobiDB-lite"/>
    </source>
</evidence>
<feature type="region of interest" description="Disordered" evidence="1">
    <location>
        <begin position="497"/>
        <end position="525"/>
    </location>
</feature>
<sequence length="650" mass="70595">MLSLRESVYFLSVLLSRKGWVQKTGENTCGPFKPDSTTINTETASSSKAGRFMAHLSTLLTRGGNQEEMTRTLAVVAGAFTTQRLNAVVVRQSPTTSPQIAPSSSAESPTASDTSSSSHATLESTPTASSSATESSSHLKYSSIHPGHSCTSLESRLNSAARRVMVLSRNSTSDSAATRGKVEVMRFASHLKDDLFAENFLVNSRRESGWNSEDAKTSFRIWVLINCLDKISSCAKYLGILDELCDILPKWKPLPGEISRSCVRVPIIFEGFLERAGSRAQSSNEVPRLYIFSDQHAHQWLVAFHALCKALIDAIRAAETLTGDTAASKLYISDDMLPQTLLTLKALVPLFGPVASFELLLGSIKKMEADTEPKDGQVEDEEAQPEDLFDPALFGKKLFVNTPPRTARFFGQIATITAWTIAADAAVNSNVLGTTPSLDFRFLELPREEILTEPSWGELVEYWGDLADLLDVYKLPSTKEGSVHSEAGIMAALSDSTPAQDVANDTPGDLHDSAGGEASSDEDGAENNIRTAFEELKKDFSVQVRIAIGVAKKSCPCCRMLAAILNKKGAKFEVPGSHTTIFPWVPPKSLRDSVLQEMEKELLGIALGLLEKTHATASSRSSSPGSEDEPIPARKPKAATKDWIRRRGLP</sequence>
<proteinExistence type="predicted"/>
<evidence type="ECO:0000313" key="2">
    <source>
        <dbReference type="EMBL" id="KAJ7650300.1"/>
    </source>
</evidence>
<gene>
    <name evidence="2" type="ORF">FB45DRAFT_887517</name>
</gene>
<keyword evidence="3" id="KW-1185">Reference proteome</keyword>
<organism evidence="2 3">
    <name type="scientific">Roridomyces roridus</name>
    <dbReference type="NCBI Taxonomy" id="1738132"/>
    <lineage>
        <taxon>Eukaryota</taxon>
        <taxon>Fungi</taxon>
        <taxon>Dikarya</taxon>
        <taxon>Basidiomycota</taxon>
        <taxon>Agaricomycotina</taxon>
        <taxon>Agaricomycetes</taxon>
        <taxon>Agaricomycetidae</taxon>
        <taxon>Agaricales</taxon>
        <taxon>Marasmiineae</taxon>
        <taxon>Mycenaceae</taxon>
        <taxon>Roridomyces</taxon>
    </lineage>
</organism>
<feature type="compositionally biased region" description="Basic and acidic residues" evidence="1">
    <location>
        <begin position="639"/>
        <end position="650"/>
    </location>
</feature>